<evidence type="ECO:0000256" key="1">
    <source>
        <dbReference type="SAM" id="Phobius"/>
    </source>
</evidence>
<dbReference type="Proteomes" id="UP001595579">
    <property type="component" value="Unassembled WGS sequence"/>
</dbReference>
<evidence type="ECO:0000313" key="2">
    <source>
        <dbReference type="EMBL" id="MFC3282096.1"/>
    </source>
</evidence>
<feature type="transmembrane region" description="Helical" evidence="1">
    <location>
        <begin position="167"/>
        <end position="188"/>
    </location>
</feature>
<protein>
    <submittedName>
        <fullName evidence="2">Uncharacterized protein</fullName>
    </submittedName>
</protein>
<keyword evidence="1" id="KW-0472">Membrane</keyword>
<dbReference type="EMBL" id="JBHRUG010000001">
    <property type="protein sequence ID" value="MFC3282096.1"/>
    <property type="molecule type" value="Genomic_DNA"/>
</dbReference>
<feature type="transmembrane region" description="Helical" evidence="1">
    <location>
        <begin position="70"/>
        <end position="86"/>
    </location>
</feature>
<reference evidence="3" key="1">
    <citation type="journal article" date="2019" name="Int. J. Syst. Evol. Microbiol.">
        <title>The Global Catalogue of Microorganisms (GCM) 10K type strain sequencing project: providing services to taxonomists for standard genome sequencing and annotation.</title>
        <authorList>
            <consortium name="The Broad Institute Genomics Platform"/>
            <consortium name="The Broad Institute Genome Sequencing Center for Infectious Disease"/>
            <person name="Wu L."/>
            <person name="Ma J."/>
        </authorList>
    </citation>
    <scope>NUCLEOTIDE SEQUENCE [LARGE SCALE GENOMIC DNA]</scope>
    <source>
        <strain evidence="3">CECT 7698</strain>
    </source>
</reference>
<gene>
    <name evidence="2" type="ORF">ACFOEV_00560</name>
</gene>
<comment type="caution">
    <text evidence="2">The sequence shown here is derived from an EMBL/GenBank/DDBJ whole genome shotgun (WGS) entry which is preliminary data.</text>
</comment>
<feature type="transmembrane region" description="Helical" evidence="1">
    <location>
        <begin position="226"/>
        <end position="247"/>
    </location>
</feature>
<proteinExistence type="predicted"/>
<dbReference type="RefSeq" id="WP_386770513.1">
    <property type="nucleotide sequence ID" value="NZ_JBHRUG010000001.1"/>
</dbReference>
<keyword evidence="1" id="KW-0812">Transmembrane</keyword>
<feature type="transmembrane region" description="Helical" evidence="1">
    <location>
        <begin position="133"/>
        <end position="155"/>
    </location>
</feature>
<keyword evidence="3" id="KW-1185">Reference proteome</keyword>
<accession>A0ABV7LIX2</accession>
<name>A0ABV7LIX2_9GAMM</name>
<feature type="transmembrane region" description="Helical" evidence="1">
    <location>
        <begin position="31"/>
        <end position="50"/>
    </location>
</feature>
<sequence>MTALVPYSPFRRATPGLRALAAAFRDHEPRFTALGLLMLALMLPTGFAAAVDPREFLGVDIWVKPLKFELAIATYVLTLAFFARFVPAEVRAKRWYRAYIGAVVAVAVLEMLWIGGAAALGTASHFNESALGMVIYAVMGAGAVLLTSASTVYAVQIARNTKPEIGSALKEALVLGLALVLPLTLLTAGTISSMDGHWIGGQPSDAGGMALMGWARDGGDLRVSHFFATHAMHFIPAFGLVAATFFGAENRLPVRLFSLLFTAFVLYTFVQALMGQPFLAMGG</sequence>
<feature type="transmembrane region" description="Helical" evidence="1">
    <location>
        <begin position="98"/>
        <end position="121"/>
    </location>
</feature>
<organism evidence="2 3">
    <name type="scientific">Litchfieldella rifensis</name>
    <dbReference type="NCBI Taxonomy" id="762643"/>
    <lineage>
        <taxon>Bacteria</taxon>
        <taxon>Pseudomonadati</taxon>
        <taxon>Pseudomonadota</taxon>
        <taxon>Gammaproteobacteria</taxon>
        <taxon>Oceanospirillales</taxon>
        <taxon>Halomonadaceae</taxon>
        <taxon>Litchfieldella</taxon>
    </lineage>
</organism>
<evidence type="ECO:0000313" key="3">
    <source>
        <dbReference type="Proteomes" id="UP001595579"/>
    </source>
</evidence>
<feature type="transmembrane region" description="Helical" evidence="1">
    <location>
        <begin position="254"/>
        <end position="274"/>
    </location>
</feature>
<keyword evidence="1" id="KW-1133">Transmembrane helix</keyword>